<keyword evidence="4" id="KW-0597">Phosphoprotein</keyword>
<dbReference type="InterPro" id="IPR000873">
    <property type="entry name" value="AMP-dep_synth/lig_dom"/>
</dbReference>
<dbReference type="SMART" id="SM00823">
    <property type="entry name" value="PKS_PP"/>
    <property type="match status" value="3"/>
</dbReference>
<dbReference type="SUPFAM" id="SSF53474">
    <property type="entry name" value="alpha/beta-Hydrolases"/>
    <property type="match status" value="1"/>
</dbReference>
<dbReference type="SUPFAM" id="SSF56801">
    <property type="entry name" value="Acetyl-CoA synthetase-like"/>
    <property type="match status" value="3"/>
</dbReference>
<dbReference type="GO" id="GO:0044550">
    <property type="term" value="P:secondary metabolite biosynthetic process"/>
    <property type="evidence" value="ECO:0007669"/>
    <property type="project" value="UniProtKB-ARBA"/>
</dbReference>
<dbReference type="RefSeq" id="WP_071904628.1">
    <property type="nucleotide sequence ID" value="NZ_MPIN01000020.1"/>
</dbReference>
<comment type="caution">
    <text evidence="9">The sequence shown here is derived from an EMBL/GenBank/DDBJ whole genome shotgun (WGS) entry which is preliminary data.</text>
</comment>
<dbReference type="SMART" id="SM00824">
    <property type="entry name" value="PKS_TE"/>
    <property type="match status" value="1"/>
</dbReference>
<dbReference type="InterPro" id="IPR023213">
    <property type="entry name" value="CAT-like_dom_sf"/>
</dbReference>
<dbReference type="CDD" id="cd19531">
    <property type="entry name" value="LCL_NRPS-like"/>
    <property type="match status" value="2"/>
</dbReference>
<dbReference type="PROSITE" id="PS00455">
    <property type="entry name" value="AMP_BINDING"/>
    <property type="match status" value="3"/>
</dbReference>
<dbReference type="Gene3D" id="3.40.50.1820">
    <property type="entry name" value="alpha/beta hydrolase"/>
    <property type="match status" value="1"/>
</dbReference>
<dbReference type="InterPro" id="IPR020806">
    <property type="entry name" value="PKS_PP-bd"/>
</dbReference>
<dbReference type="FunFam" id="1.10.1200.10:FF:000005">
    <property type="entry name" value="Nonribosomal peptide synthetase 1"/>
    <property type="match status" value="1"/>
</dbReference>
<dbReference type="Pfam" id="PF23024">
    <property type="entry name" value="AMP-dom_DIP2-like"/>
    <property type="match status" value="1"/>
</dbReference>
<reference evidence="9 10" key="2">
    <citation type="submission" date="2016-12" db="EMBL/GenBank/DDBJ databases">
        <title>Draft Genome Sequence of Cystobacter ferrugineus Strain Cbfe23.</title>
        <authorList>
            <person name="Akbar S."/>
            <person name="Dowd S.E."/>
            <person name="Stevens D.C."/>
        </authorList>
    </citation>
    <scope>NUCLEOTIDE SEQUENCE [LARGE SCALE GENOMIC DNA]</scope>
    <source>
        <strain evidence="9 10">Cbfe23</strain>
    </source>
</reference>
<evidence type="ECO:0000259" key="8">
    <source>
        <dbReference type="PROSITE" id="PS50075"/>
    </source>
</evidence>
<dbReference type="InterPro" id="IPR029058">
    <property type="entry name" value="AB_hydrolase_fold"/>
</dbReference>
<evidence type="ECO:0000313" key="9">
    <source>
        <dbReference type="EMBL" id="OJH34303.1"/>
    </source>
</evidence>
<dbReference type="InterPro" id="IPR009081">
    <property type="entry name" value="PP-bd_ACP"/>
</dbReference>
<dbReference type="GO" id="GO:0006631">
    <property type="term" value="P:fatty acid metabolic process"/>
    <property type="evidence" value="ECO:0007669"/>
    <property type="project" value="UniProtKB-KW"/>
</dbReference>
<dbReference type="SUPFAM" id="SSF47336">
    <property type="entry name" value="ACP-like"/>
    <property type="match status" value="3"/>
</dbReference>
<dbReference type="Pfam" id="PF13193">
    <property type="entry name" value="AMP-binding_C"/>
    <property type="match status" value="2"/>
</dbReference>
<dbReference type="Gene3D" id="1.10.1200.10">
    <property type="entry name" value="ACP-like"/>
    <property type="match status" value="3"/>
</dbReference>
<feature type="coiled-coil region" evidence="7">
    <location>
        <begin position="2261"/>
        <end position="2288"/>
    </location>
</feature>
<dbReference type="FunFam" id="3.30.559.10:FF:000012">
    <property type="entry name" value="Non-ribosomal peptide synthetase"/>
    <property type="match status" value="1"/>
</dbReference>
<dbReference type="GO" id="GO:0071766">
    <property type="term" value="P:Actinobacterium-type cell wall biogenesis"/>
    <property type="evidence" value="ECO:0007669"/>
    <property type="project" value="UniProtKB-ARBA"/>
</dbReference>
<keyword evidence="6" id="KW-0443">Lipid metabolism</keyword>
<dbReference type="Gene3D" id="2.30.38.10">
    <property type="entry name" value="Luciferase, Domain 3"/>
    <property type="match status" value="2"/>
</dbReference>
<dbReference type="InterPro" id="IPR020802">
    <property type="entry name" value="TesA-like"/>
</dbReference>
<dbReference type="InterPro" id="IPR036736">
    <property type="entry name" value="ACP-like_sf"/>
</dbReference>
<dbReference type="Proteomes" id="UP000182229">
    <property type="component" value="Unassembled WGS sequence"/>
</dbReference>
<dbReference type="Gene3D" id="3.40.50.12780">
    <property type="entry name" value="N-terminal domain of ligase-like"/>
    <property type="match status" value="1"/>
</dbReference>
<dbReference type="FunFam" id="1.10.1200.10:FF:000016">
    <property type="entry name" value="Non-ribosomal peptide synthase"/>
    <property type="match status" value="1"/>
</dbReference>
<evidence type="ECO:0000256" key="7">
    <source>
        <dbReference type="SAM" id="Coils"/>
    </source>
</evidence>
<dbReference type="InterPro" id="IPR001242">
    <property type="entry name" value="Condensation_dom"/>
</dbReference>
<sequence>MSQGNPQEVDQCSTLVDVLRLRATVQGSQLAYRFLSTGDADGEIDEWTYAQLDFRARAIGSTLQAEKAWGERVLLLYPPGLDFIAAFMGCLYAGAIAVPTYPPDPARLSRTLPRLRAIAQDSGTRFVLTTTPILEMAEFLLPEAPELGALRWLASDTPSEELAGAWRPPDITGDTLAFLQYTSGSTGTPKGVMVSHTNVLHNERQVRASFEHDAGSDFVGWLPLFHDMGLIGNVLQPLYLGSRCTLMSPVSFLQRPMRWMEAISRYRARTSGGPNFAYDLCARRATDQDRASLDLSSWTVAFNGAEPIREDTLERFVQAFAPAGFRREALYPCYGLAEATLLVSGALKSEPPVYKMVEGTSLERYAVEAASQEQNARCLVSSGRGTIEQRLLIVDPETRLACPPGRVGEIWVSGANVARGYWNRPEETERTFGARLADSGEGPFLRTGDLGFLDDTELYVAGRIKDLIILRGRNIYPQDVELVVEQVHPRLRQGCCAAFSLEMDGEERLAVAVEMEPRGAPVEPPELVAAIRRAVAEQFGVHAHVVLLLKARTIPKTSSGKIQRHACRLGFLQGSLELVERSVQETPVLDDSASKTGGEALSPREALRVASAEERPRILERFVLAEVARALRVDPSRLDGEASLASVGLDSLQFIDMHGRLEGALGLRLPSAFLWQHPTLASLAEGLRVLWEAGDSAATPGSTPLVAGPIEGEQPLSVGQHRLWFLNQLVPGTALYNLQFGLRLTGQLDTAALERGLQALVRRHASLRTVFLEVEGEPRQRILPELMLPMPKVDRLGLSREAREAEVRHLALALGGEPFDLARGPLMRARLVSFDRDDHVLLIAQHHIVTDGWSISVLAGELASFYRSFSTGGALALAEPALSYVDYARWESSRAGSLDGQREFWKQELAGLPRLELPTDRAHSGSISHRGATLPVSVPRPLVEKLKALGRREGCTPFVLLLAAYETLLHRYSGQDDFGVGTIVANRERPETRGLVGFFANTLVVRCDLSGDPTFQELLHRVRARAARAFANADLSFDEVVEAAQAARDGNRNPLFRTSFVLESPPTRNTEIPGMVWSPVVWPPDGAIEGTSKFDLSLAMAETPEGFIGALEYSTDLFEPGTVERMAGHLLVLLRGIAENPSRRLSELPLLTEAERHRLLVEWNDTAADFPRESCFHSIFEARAARTPDAVAALFRQQQLTYGELNRRANRLAWQLRASGVGQDVVVAVLLERGIDFLTTLLAIFKAGGAYLPLDPGHPAQRHQQVLEQSGVHLAVCSAGFAAVLEARLPRVLRVEALLAHEGAEHDLPPVSTPDSLAYVIYTSGSSGIPKGAMIQHRGMLNHLYAKVHALELTAADGLAQTASQCFDISVWQYLAALVVGGRVHIYPDEIAHDPRQLFEQVRADGVSILEVVPSLLRMLLDGMEVRNESSLALPALRWLMLTGEALPPELSRAWLKRHPSIPLINAYGPTECSDDVTHHPIRVPPAAGEVYTPIGRPIINTRLYVLDRYQQPVPAGVAGELYVGGVGVGRGYLNDPQRTNTAFLPDPFSAEVGARLYRTGDLCRLNPEGVLEFLGRVDDQVKVRGFRIELGEVESVLLGHGGVKEAVVVARQEKRGDKRLVGYVVPGREGWEGVEALKGYLKQKLPEYMVPSAFMVLEGLPLNANGKVDRKALPAVEVERQQAAYVAPRTPREQLVAQLWTELLGVERVGVEEDFFALGGHSLLATQVVARVRSRLGVELPLRAVFEAPTVAGLVKRIEQERGGGEKVEEVALRRVERQGRLPLSFAQQRLWFLDQLQPGSALYNVPGAVRMKGALHVEALEGGLEELVARHEALRMRFRAEEGVPYAVLAQPQPVGLERVSLEAVAPQEQQAQVHQWMKREAQRPFSLEHGPLLRGVLLVLGPQEHVLLLTMHHIVSDGWSVGVLVKELSRAYKARVEGREVELEPLPVQYVDYAAWQQEWMKGAALQKQLGYWRKQLEFVAPSLELPTDRPRPAVPSIQGGRCPVKLDKPLTQALGALSRQEGVTLFMTLLAGFQVLLYRYTGQGDIVVGSPIAGRTREEVEGLIGFFVNTLVLRTRVRGEESFRQVLGQVREVTLGAYAHQEVPFEKLVEQLQPERDLSRTPLFQVMFVLQNAPRQQLRLAELELEEVVVDSGTSKFDMTLQLEETQEGLEGALAYNSALFDRGTVERMVGHLRVLLEGVVAQADKPVRELGLLTTMERQQVLVEWNQTQADYPVECLHVVVEQQARRTPQAVAVSFERDRLTYQQLEERANRLAQRLRKLGVGPEVLVGLFLERSVELVVALLGVLKAGGAYVPLEPTYPKERLGFMLEDTQVPVLLTQRHLMQGLPAHQAQVLCLDEDWQSIAREPAEPPSSAVTPDNLAYVIYTSGSTGQPKGVMITHRAVGNFLLWSNRVFPLGHGDRVLQKTLSGFDASVWEFLAPLMAGAELVMARPDGHRDTGYLIQILEERRITHLKLVPSLLQALLEEPAFGRLSSLRHVFCGAEALPVELVRRFQERSPAALCNMYGPTEASIDASYFPITGEPSGAIVPIGRALDNVRLYVLDAARQPVPVGVQGELYIGGVGLARGYLNRPELTAERFVSASPGPQAERLYRTGDRVRWLPGGDIEFLGRLDHQLKIRGVRIEPGEIEAVLTQHPTVREAVVMAREVGSGDRRLVAYVTPRGDTAQAPGELMAYLRTRLPEVMVPSAIIPLPALPLNSSGKLDRNALPATEEVFSSREGLVGPRTPLEQQLVEIWQDLLGIQPIGMKDDFFMLGGHSMLAIRLMARIRNRLGRELPLMSLFRNSTIEQMAAVLQRPSEPVDSATLVSIQPEGSRMPFFCVHPVGGGVLCYAELAHALGREQPFHGLQNYSPATGSALPTSMEEMAAAYIEAIRSIQPRGPYLLGGWSMGGAVAFEMAHQLERRGEQVGLLALIDSHAPERVRASNSQNGLPPVARFALDFGALHGKNLSGWVDGLVQRDRQAQLSVLLATFKQHGSLPPEFSFAELEQLLATFEHNSAVLERYIPRGVAAPVALFRASEEEGSEHEASALGWGPHATGGIQRHVIPGNHFTLLTQPNVRLLAQVLRSCLVEATARTLVQSA</sequence>
<dbReference type="GO" id="GO:0005829">
    <property type="term" value="C:cytosol"/>
    <property type="evidence" value="ECO:0007669"/>
    <property type="project" value="TreeGrafter"/>
</dbReference>
<evidence type="ECO:0000256" key="3">
    <source>
        <dbReference type="ARBA" id="ARBA00022450"/>
    </source>
</evidence>
<evidence type="ECO:0000256" key="6">
    <source>
        <dbReference type="ARBA" id="ARBA00023098"/>
    </source>
</evidence>
<evidence type="ECO:0000256" key="2">
    <source>
        <dbReference type="ARBA" id="ARBA00006432"/>
    </source>
</evidence>
<dbReference type="GO" id="GO:0072330">
    <property type="term" value="P:monocarboxylic acid biosynthetic process"/>
    <property type="evidence" value="ECO:0007669"/>
    <property type="project" value="UniProtKB-ARBA"/>
</dbReference>
<dbReference type="CDD" id="cd05930">
    <property type="entry name" value="A_NRPS"/>
    <property type="match status" value="2"/>
</dbReference>
<dbReference type="NCBIfam" id="TIGR01733">
    <property type="entry name" value="AA-adenyl-dom"/>
    <property type="match status" value="2"/>
</dbReference>
<dbReference type="Pfam" id="PF00668">
    <property type="entry name" value="Condensation"/>
    <property type="match status" value="2"/>
</dbReference>
<keyword evidence="5" id="KW-0276">Fatty acid metabolism</keyword>
<dbReference type="InterPro" id="IPR042099">
    <property type="entry name" value="ANL_N_sf"/>
</dbReference>
<evidence type="ECO:0000256" key="4">
    <source>
        <dbReference type="ARBA" id="ARBA00022553"/>
    </source>
</evidence>
<dbReference type="NCBIfam" id="NF003417">
    <property type="entry name" value="PRK04813.1"/>
    <property type="match status" value="4"/>
</dbReference>
<dbReference type="FunFam" id="3.40.50.12780:FF:000012">
    <property type="entry name" value="Non-ribosomal peptide synthetase"/>
    <property type="match status" value="2"/>
</dbReference>
<reference evidence="10" key="1">
    <citation type="submission" date="2016-11" db="EMBL/GenBank/DDBJ databases">
        <authorList>
            <person name="Shukria A."/>
            <person name="Stevens D.C."/>
        </authorList>
    </citation>
    <scope>NUCLEOTIDE SEQUENCE [LARGE SCALE GENOMIC DNA]</scope>
    <source>
        <strain evidence="10">Cbfe23</strain>
    </source>
</reference>
<dbReference type="SUPFAM" id="SSF52777">
    <property type="entry name" value="CoA-dependent acyltransferases"/>
    <property type="match status" value="4"/>
</dbReference>
<proteinExistence type="inferred from homology"/>
<dbReference type="Pfam" id="PF00550">
    <property type="entry name" value="PP-binding"/>
    <property type="match status" value="3"/>
</dbReference>
<keyword evidence="3" id="KW-0596">Phosphopantetheine</keyword>
<dbReference type="FunFam" id="3.40.50.980:FF:000001">
    <property type="entry name" value="Non-ribosomal peptide synthetase"/>
    <property type="match status" value="2"/>
</dbReference>
<feature type="domain" description="Carrier" evidence="8">
    <location>
        <begin position="1688"/>
        <end position="1763"/>
    </location>
</feature>
<keyword evidence="10" id="KW-1185">Reference proteome</keyword>
<dbReference type="Gene3D" id="3.30.559.10">
    <property type="entry name" value="Chloramphenicol acetyltransferase-like domain"/>
    <property type="match status" value="2"/>
</dbReference>
<dbReference type="GO" id="GO:0031177">
    <property type="term" value="F:phosphopantetheine binding"/>
    <property type="evidence" value="ECO:0007669"/>
    <property type="project" value="InterPro"/>
</dbReference>
<dbReference type="OrthoDB" id="5526154at2"/>
<dbReference type="GO" id="GO:0043041">
    <property type="term" value="P:amino acid activation for nonribosomal peptide biosynthetic process"/>
    <property type="evidence" value="ECO:0007669"/>
    <property type="project" value="TreeGrafter"/>
</dbReference>
<dbReference type="EMBL" id="MPIN01000020">
    <property type="protein sequence ID" value="OJH34303.1"/>
    <property type="molecule type" value="Genomic_DNA"/>
</dbReference>
<dbReference type="FunFam" id="3.30.300.30:FF:000010">
    <property type="entry name" value="Enterobactin synthetase component F"/>
    <property type="match status" value="2"/>
</dbReference>
<protein>
    <recommendedName>
        <fullName evidence="8">Carrier domain-containing protein</fullName>
    </recommendedName>
</protein>
<dbReference type="FunFam" id="3.40.50.12780:FF:000013">
    <property type="entry name" value="Long-chain-fatty-acid--AMP ligase FadD32"/>
    <property type="match status" value="1"/>
</dbReference>
<dbReference type="InterPro" id="IPR001031">
    <property type="entry name" value="Thioesterase"/>
</dbReference>
<organism evidence="9 10">
    <name type="scientific">Cystobacter ferrugineus</name>
    <dbReference type="NCBI Taxonomy" id="83449"/>
    <lineage>
        <taxon>Bacteria</taxon>
        <taxon>Pseudomonadati</taxon>
        <taxon>Myxococcota</taxon>
        <taxon>Myxococcia</taxon>
        <taxon>Myxococcales</taxon>
        <taxon>Cystobacterineae</taxon>
        <taxon>Archangiaceae</taxon>
        <taxon>Cystobacter</taxon>
    </lineage>
</organism>
<dbReference type="FunFam" id="3.30.559.30:FF:000001">
    <property type="entry name" value="Non-ribosomal peptide synthetase"/>
    <property type="match status" value="1"/>
</dbReference>
<dbReference type="STRING" id="83449.BON30_44125"/>
<dbReference type="PROSITE" id="PS50075">
    <property type="entry name" value="CARRIER"/>
    <property type="match status" value="3"/>
</dbReference>
<dbReference type="PANTHER" id="PTHR45527">
    <property type="entry name" value="NONRIBOSOMAL PEPTIDE SYNTHETASE"/>
    <property type="match status" value="1"/>
</dbReference>
<dbReference type="InterPro" id="IPR025110">
    <property type="entry name" value="AMP-bd_C"/>
</dbReference>
<feature type="domain" description="Carrier" evidence="8">
    <location>
        <begin position="2748"/>
        <end position="2823"/>
    </location>
</feature>
<feature type="domain" description="Carrier" evidence="8">
    <location>
        <begin position="614"/>
        <end position="691"/>
    </location>
</feature>
<dbReference type="InterPro" id="IPR045851">
    <property type="entry name" value="AMP-bd_C_sf"/>
</dbReference>
<evidence type="ECO:0000256" key="5">
    <source>
        <dbReference type="ARBA" id="ARBA00022832"/>
    </source>
</evidence>
<comment type="similarity">
    <text evidence="2">Belongs to the ATP-dependent AMP-binding enzyme family.</text>
</comment>
<dbReference type="GO" id="GO:0003824">
    <property type="term" value="F:catalytic activity"/>
    <property type="evidence" value="ECO:0007669"/>
    <property type="project" value="InterPro"/>
</dbReference>
<dbReference type="Gene3D" id="3.30.559.30">
    <property type="entry name" value="Nonribosomal peptide synthetase, condensation domain"/>
    <property type="match status" value="2"/>
</dbReference>
<name>A0A1L9AWK9_9BACT</name>
<dbReference type="Pfam" id="PF00501">
    <property type="entry name" value="AMP-binding"/>
    <property type="match status" value="3"/>
</dbReference>
<dbReference type="PROSITE" id="PS00012">
    <property type="entry name" value="PHOSPHOPANTETHEINE"/>
    <property type="match status" value="1"/>
</dbReference>
<dbReference type="Gene3D" id="3.30.300.30">
    <property type="match status" value="3"/>
</dbReference>
<dbReference type="InterPro" id="IPR006162">
    <property type="entry name" value="Ppantetheine_attach_site"/>
</dbReference>
<keyword evidence="7" id="KW-0175">Coiled coil</keyword>
<comment type="cofactor">
    <cofactor evidence="1">
        <name>pantetheine 4'-phosphate</name>
        <dbReference type="ChEBI" id="CHEBI:47942"/>
    </cofactor>
</comment>
<dbReference type="PANTHER" id="PTHR45527:SF1">
    <property type="entry name" value="FATTY ACID SYNTHASE"/>
    <property type="match status" value="1"/>
</dbReference>
<dbReference type="InterPro" id="IPR020845">
    <property type="entry name" value="AMP-binding_CS"/>
</dbReference>
<dbReference type="Gene3D" id="3.40.50.980">
    <property type="match status" value="4"/>
</dbReference>
<dbReference type="FunFam" id="2.30.38.10:FF:000001">
    <property type="entry name" value="Non-ribosomal peptide synthetase PvdI"/>
    <property type="match status" value="2"/>
</dbReference>
<dbReference type="CDD" id="cd05931">
    <property type="entry name" value="FAAL"/>
    <property type="match status" value="1"/>
</dbReference>
<dbReference type="GO" id="GO:0008610">
    <property type="term" value="P:lipid biosynthetic process"/>
    <property type="evidence" value="ECO:0007669"/>
    <property type="project" value="InterPro"/>
</dbReference>
<dbReference type="Pfam" id="PF00975">
    <property type="entry name" value="Thioesterase"/>
    <property type="match status" value="1"/>
</dbReference>
<evidence type="ECO:0000313" key="10">
    <source>
        <dbReference type="Proteomes" id="UP000182229"/>
    </source>
</evidence>
<accession>A0A1L9AWK9</accession>
<gene>
    <name evidence="9" type="ORF">BON30_44125</name>
</gene>
<dbReference type="InterPro" id="IPR040097">
    <property type="entry name" value="FAAL/FAAC"/>
</dbReference>
<dbReference type="InterPro" id="IPR010071">
    <property type="entry name" value="AA_adenyl_dom"/>
</dbReference>
<evidence type="ECO:0000256" key="1">
    <source>
        <dbReference type="ARBA" id="ARBA00001957"/>
    </source>
</evidence>